<dbReference type="GO" id="GO:0016020">
    <property type="term" value="C:membrane"/>
    <property type="evidence" value="ECO:0007669"/>
    <property type="project" value="GOC"/>
</dbReference>
<sequence length="372" mass="42157">MRKSIWINVCESSADAYGALLMQELQQMCPGMRIMGMGGRAMRRQGLETVYRAEDLSLVGLTEVVTALPRIAGYLSEIKKRLRRERPGVLVLMDAPDFNFRLAREACRLGIPVIYYIAPQVWAWRRSRIKFLKEFVHRVACIFPFEQDFFLSRGIVARYVGHPLLDLIHLPELNLIAPQENRIALLPGSRKKEIASLLPVFTDVAYKLSLKRPDLSIGIVQAPGVDRDFIKRHTKDLPCLEFVSPEERHSYLKSCSMALAVSGTITLECAILDVPAIVAYKVSWPSYLAGRMLIDVPYISMPNLILDRGVFPEFIQSRASSQELLQAAGSWLDHPRRLADVRRELAQVKDLLGKRKATRNTAEMIMQAMYAS</sequence>
<keyword evidence="4" id="KW-0444">Lipid biosynthesis</keyword>
<evidence type="ECO:0000256" key="5">
    <source>
        <dbReference type="ARBA" id="ARBA00022556"/>
    </source>
</evidence>
<dbReference type="PANTHER" id="PTHR30372">
    <property type="entry name" value="LIPID-A-DISACCHARIDE SYNTHASE"/>
    <property type="match status" value="1"/>
</dbReference>
<comment type="caution">
    <text evidence="11">The sequence shown here is derived from an EMBL/GenBank/DDBJ whole genome shotgun (WGS) entry which is preliminary data.</text>
</comment>
<evidence type="ECO:0000256" key="8">
    <source>
        <dbReference type="ARBA" id="ARBA00023098"/>
    </source>
</evidence>
<evidence type="ECO:0000256" key="6">
    <source>
        <dbReference type="ARBA" id="ARBA00022676"/>
    </source>
</evidence>
<dbReference type="EC" id="2.4.1.182" evidence="2 10"/>
<evidence type="ECO:0000313" key="11">
    <source>
        <dbReference type="EMBL" id="EFI34302.1"/>
    </source>
</evidence>
<dbReference type="eggNOG" id="COG0763">
    <property type="taxonomic scope" value="Bacteria"/>
</dbReference>
<dbReference type="AlphaFoldDB" id="D6SNH6"/>
<dbReference type="InterPro" id="IPR003835">
    <property type="entry name" value="Glyco_trans_19"/>
</dbReference>
<evidence type="ECO:0000313" key="12">
    <source>
        <dbReference type="Proteomes" id="UP000005496"/>
    </source>
</evidence>
<evidence type="ECO:0000256" key="4">
    <source>
        <dbReference type="ARBA" id="ARBA00022516"/>
    </source>
</evidence>
<dbReference type="GO" id="GO:0009245">
    <property type="term" value="P:lipid A biosynthetic process"/>
    <property type="evidence" value="ECO:0007669"/>
    <property type="project" value="UniProtKB-UniRule"/>
</dbReference>
<protein>
    <recommendedName>
        <fullName evidence="3 10">Lipid-A-disaccharide synthase</fullName>
        <ecNumber evidence="2 10">2.4.1.182</ecNumber>
    </recommendedName>
</protein>
<dbReference type="RefSeq" id="WP_008869630.1">
    <property type="nucleotide sequence ID" value="NZ_ACJN02000002.1"/>
</dbReference>
<dbReference type="GO" id="GO:0005543">
    <property type="term" value="F:phospholipid binding"/>
    <property type="evidence" value="ECO:0007669"/>
    <property type="project" value="TreeGrafter"/>
</dbReference>
<keyword evidence="12" id="KW-1185">Reference proteome</keyword>
<reference evidence="11" key="1">
    <citation type="submission" date="2010-05" db="EMBL/GenBank/DDBJ databases">
        <title>The draft genome of Desulfonatronospira thiodismutans ASO3-1.</title>
        <authorList>
            <consortium name="US DOE Joint Genome Institute (JGI-PGF)"/>
            <person name="Lucas S."/>
            <person name="Copeland A."/>
            <person name="Lapidus A."/>
            <person name="Cheng J.-F."/>
            <person name="Bruce D."/>
            <person name="Goodwin L."/>
            <person name="Pitluck S."/>
            <person name="Chertkov O."/>
            <person name="Brettin T."/>
            <person name="Detter J.C."/>
            <person name="Han C."/>
            <person name="Land M.L."/>
            <person name="Hauser L."/>
            <person name="Kyrpides N."/>
            <person name="Mikhailova N."/>
            <person name="Muyzer G."/>
            <person name="Woyke T."/>
        </authorList>
    </citation>
    <scope>NUCLEOTIDE SEQUENCE [LARGE SCALE GENOMIC DNA]</scope>
    <source>
        <strain evidence="11">ASO3-1</strain>
    </source>
</reference>
<evidence type="ECO:0000256" key="2">
    <source>
        <dbReference type="ARBA" id="ARBA00012687"/>
    </source>
</evidence>
<dbReference type="EMBL" id="ACJN02000002">
    <property type="protein sequence ID" value="EFI34302.1"/>
    <property type="molecule type" value="Genomic_DNA"/>
</dbReference>
<organism evidence="11 12">
    <name type="scientific">Desulfonatronospira thiodismutans ASO3-1</name>
    <dbReference type="NCBI Taxonomy" id="555779"/>
    <lineage>
        <taxon>Bacteria</taxon>
        <taxon>Pseudomonadati</taxon>
        <taxon>Thermodesulfobacteriota</taxon>
        <taxon>Desulfovibrionia</taxon>
        <taxon>Desulfovibrionales</taxon>
        <taxon>Desulfonatronovibrionaceae</taxon>
        <taxon>Desulfonatronospira</taxon>
    </lineage>
</organism>
<dbReference type="SUPFAM" id="SSF53756">
    <property type="entry name" value="UDP-Glycosyltransferase/glycogen phosphorylase"/>
    <property type="match status" value="1"/>
</dbReference>
<keyword evidence="5" id="KW-0441">Lipid A biosynthesis</keyword>
<dbReference type="PANTHER" id="PTHR30372:SF4">
    <property type="entry name" value="LIPID-A-DISACCHARIDE SYNTHASE, MITOCHONDRIAL-RELATED"/>
    <property type="match status" value="1"/>
</dbReference>
<keyword evidence="7 11" id="KW-0808">Transferase</keyword>
<evidence type="ECO:0000256" key="3">
    <source>
        <dbReference type="ARBA" id="ARBA00020902"/>
    </source>
</evidence>
<evidence type="ECO:0000256" key="9">
    <source>
        <dbReference type="ARBA" id="ARBA00048975"/>
    </source>
</evidence>
<dbReference type="NCBIfam" id="TIGR00215">
    <property type="entry name" value="lpxB"/>
    <property type="match status" value="1"/>
</dbReference>
<dbReference type="OrthoDB" id="9801642at2"/>
<keyword evidence="8" id="KW-0443">Lipid metabolism</keyword>
<proteinExistence type="predicted"/>
<accession>D6SNH6</accession>
<evidence type="ECO:0000256" key="10">
    <source>
        <dbReference type="NCBIfam" id="TIGR00215"/>
    </source>
</evidence>
<dbReference type="Proteomes" id="UP000005496">
    <property type="component" value="Unassembled WGS sequence"/>
</dbReference>
<gene>
    <name evidence="11" type="ORF">Dthio_PD1653</name>
</gene>
<comment type="catalytic activity">
    <reaction evidence="9">
        <text>a lipid X + a UDP-2-N,3-O-bis[(3R)-3-hydroxyacyl]-alpha-D-glucosamine = a lipid A disaccharide + UDP + H(+)</text>
        <dbReference type="Rhea" id="RHEA:67828"/>
        <dbReference type="ChEBI" id="CHEBI:15378"/>
        <dbReference type="ChEBI" id="CHEBI:58223"/>
        <dbReference type="ChEBI" id="CHEBI:137748"/>
        <dbReference type="ChEBI" id="CHEBI:176338"/>
        <dbReference type="ChEBI" id="CHEBI:176343"/>
        <dbReference type="EC" id="2.4.1.182"/>
    </reaction>
</comment>
<evidence type="ECO:0000256" key="1">
    <source>
        <dbReference type="ARBA" id="ARBA00002056"/>
    </source>
</evidence>
<name>D6SNH6_9BACT</name>
<keyword evidence="6 11" id="KW-0328">Glycosyltransferase</keyword>
<dbReference type="GO" id="GO:0008915">
    <property type="term" value="F:lipid-A-disaccharide synthase activity"/>
    <property type="evidence" value="ECO:0007669"/>
    <property type="project" value="UniProtKB-UniRule"/>
</dbReference>
<evidence type="ECO:0000256" key="7">
    <source>
        <dbReference type="ARBA" id="ARBA00022679"/>
    </source>
</evidence>
<comment type="function">
    <text evidence="1">Condensation of UDP-2,3-diacylglucosamine and 2,3-diacylglucosamine-1-phosphate to form lipid A disaccharide, a precursor of lipid A, a phosphorylated glycolipid that anchors the lipopolysaccharide to the outer membrane of the cell.</text>
</comment>
<dbReference type="Pfam" id="PF02684">
    <property type="entry name" value="LpxB"/>
    <property type="match status" value="1"/>
</dbReference>